<dbReference type="Proteomes" id="UP000092462">
    <property type="component" value="Unassembled WGS sequence"/>
</dbReference>
<organism evidence="3 4">
    <name type="scientific">Phlebotomus papatasi</name>
    <name type="common">Sandfly</name>
    <dbReference type="NCBI Taxonomy" id="29031"/>
    <lineage>
        <taxon>Eukaryota</taxon>
        <taxon>Metazoa</taxon>
        <taxon>Ecdysozoa</taxon>
        <taxon>Arthropoda</taxon>
        <taxon>Hexapoda</taxon>
        <taxon>Insecta</taxon>
        <taxon>Pterygota</taxon>
        <taxon>Neoptera</taxon>
        <taxon>Endopterygota</taxon>
        <taxon>Diptera</taxon>
        <taxon>Nematocera</taxon>
        <taxon>Psychodoidea</taxon>
        <taxon>Psychodidae</taxon>
        <taxon>Phlebotomus</taxon>
        <taxon>Phlebotomus</taxon>
    </lineage>
</organism>
<feature type="compositionally biased region" description="Acidic residues" evidence="2">
    <location>
        <begin position="127"/>
        <end position="137"/>
    </location>
</feature>
<protein>
    <submittedName>
        <fullName evidence="3">Uncharacterized protein</fullName>
    </submittedName>
</protein>
<name>A0A1B0CZZ6_PHLPP</name>
<keyword evidence="1" id="KW-0175">Coiled coil</keyword>
<dbReference type="AlphaFoldDB" id="A0A1B0CZZ6"/>
<reference evidence="3" key="1">
    <citation type="submission" date="2022-08" db="UniProtKB">
        <authorList>
            <consortium name="EnsemblMetazoa"/>
        </authorList>
    </citation>
    <scope>IDENTIFICATION</scope>
    <source>
        <strain evidence="3">Israel</strain>
    </source>
</reference>
<keyword evidence="4" id="KW-1185">Reference proteome</keyword>
<sequence>MKKYRKRACRSTRDQHSAFVEYIEKRPCVLDPTHSAYERVWDELTTILNARGPRRTSDQWQTNLRDWRYATAFKYKRAKKMGIWNLTEVEEKFLKITGRMPRDSKDKNLVILSSDDDTQPPKLELSTEVEDEEEVGDETPVLMEVTQSPQREEFEESGAENPDISSVWFPENKKEIMIDVTEEGEDVLKQPQSQKQVLTSPKQFICNPMRKWTEQEVSCLISYIKSTLWDFEKPKPDVYYRRFLSMYPSISFDVGMKWSIVKGKITFLRQQYGQAKAWLKGTFGMDLPFKSLSVKAQVPGKIADGDSNSKMPGSDLKITLPPQITVRNLKTKQVLSKSLIPSSSRTEILQESPSNASKELQEEKLDLEIRRFELEKRRYEHEKYMNRQRFLFESDMRKKEQELRKLELENERLEVEKMVEIERLRLRQEERVERFKIEMEYELKE</sequence>
<dbReference type="EMBL" id="AJVK01009785">
    <property type="status" value="NOT_ANNOTATED_CDS"/>
    <property type="molecule type" value="Genomic_DNA"/>
</dbReference>
<dbReference type="EMBL" id="AJVK01009786">
    <property type="status" value="NOT_ANNOTATED_CDS"/>
    <property type="molecule type" value="Genomic_DNA"/>
</dbReference>
<accession>A0A1B0CZZ6</accession>
<evidence type="ECO:0000256" key="2">
    <source>
        <dbReference type="SAM" id="MobiDB-lite"/>
    </source>
</evidence>
<evidence type="ECO:0000313" key="3">
    <source>
        <dbReference type="EnsemblMetazoa" id="PPAI000668-PA"/>
    </source>
</evidence>
<feature type="coiled-coil region" evidence="1">
    <location>
        <begin position="357"/>
        <end position="438"/>
    </location>
</feature>
<proteinExistence type="predicted"/>
<feature type="region of interest" description="Disordered" evidence="2">
    <location>
        <begin position="112"/>
        <end position="138"/>
    </location>
</feature>
<evidence type="ECO:0000256" key="1">
    <source>
        <dbReference type="SAM" id="Coils"/>
    </source>
</evidence>
<dbReference type="VEuPathDB" id="VectorBase:PPAPM1_000861"/>
<dbReference type="VEuPathDB" id="VectorBase:PPAI000668"/>
<dbReference type="EnsemblMetazoa" id="PPAI000668-RA">
    <property type="protein sequence ID" value="PPAI000668-PA"/>
    <property type="gene ID" value="PPAI000668"/>
</dbReference>
<evidence type="ECO:0000313" key="4">
    <source>
        <dbReference type="Proteomes" id="UP000092462"/>
    </source>
</evidence>